<sequence length="618" mass="70266">MYISAQYIHTSSPDKHIDGRPDRHPKIRSQTTVPYGSSKGVHTYNTALRAHTPLPITTLHPSKLFTHWISSAIASRKSTHSYPIDKLFVHWISFRQYPQTTSGVVRGQTLRVLNKTVDQFLNIPYAEPPIGALRFAKPVPLKQTIKNIINRMNEYYAGHTCIQSGRLAPFKPLSEDCLVLNIWTPNAGNNNTNKSQLKPIMFHIHGGDGLDTGTIFSTLYNGSFLAAHDLIIVSANYRLGQLGFLYGDREDAPGNVGFYDQLLALKWIRENAEQFGGDRDQMTIFGESAGSWSVSAHILSPLSKGLFKRAIMESGSVMFGKGMEPITKSEALVLAKNTAKQLNCSESEDWLKCLRGVDALEFPKTITHEILLQKFITFPVFGTEFLPISTQKAFESKQINSDIDLMVCLASDVEESQDWISYRGSVTNISVEIFKQMVAQSGQLGFHQINTQNVTDFYLKNVNTTDESALFWAFHRFASDMALNCPTYLFGQQFSRNVKNNARNVQFYELNYGHRSNIEAFGYDPDTMRIDHNIDMPYVFGIPFNHGWAYSKHDRDYSINLMRLWTNFAKYGKPDNNWPKLLTNNTFIIKDLNPFNTSRVLDNPFHSTCDGFWRDYYL</sequence>
<proteinExistence type="inferred from homology"/>
<evidence type="ECO:0000256" key="3">
    <source>
        <dbReference type="ARBA" id="ARBA00022801"/>
    </source>
</evidence>
<evidence type="ECO:0000256" key="5">
    <source>
        <dbReference type="RuleBase" id="RU361235"/>
    </source>
</evidence>
<dbReference type="PROSITE" id="PS00122">
    <property type="entry name" value="CARBOXYLESTERASE_B_1"/>
    <property type="match status" value="1"/>
</dbReference>
<dbReference type="GO" id="GO:0019695">
    <property type="term" value="P:choline metabolic process"/>
    <property type="evidence" value="ECO:0007669"/>
    <property type="project" value="TreeGrafter"/>
</dbReference>
<dbReference type="EMBL" id="CAJPIZ010010897">
    <property type="protein sequence ID" value="CAG2112818.1"/>
    <property type="molecule type" value="Genomic_DNA"/>
</dbReference>
<dbReference type="Pfam" id="PF00135">
    <property type="entry name" value="COesterase"/>
    <property type="match status" value="1"/>
</dbReference>
<dbReference type="InterPro" id="IPR002018">
    <property type="entry name" value="CarbesteraseB"/>
</dbReference>
<dbReference type="SUPFAM" id="SSF53474">
    <property type="entry name" value="alpha/beta-Hydrolases"/>
    <property type="match status" value="1"/>
</dbReference>
<organism evidence="7">
    <name type="scientific">Medioppia subpectinata</name>
    <dbReference type="NCBI Taxonomy" id="1979941"/>
    <lineage>
        <taxon>Eukaryota</taxon>
        <taxon>Metazoa</taxon>
        <taxon>Ecdysozoa</taxon>
        <taxon>Arthropoda</taxon>
        <taxon>Chelicerata</taxon>
        <taxon>Arachnida</taxon>
        <taxon>Acari</taxon>
        <taxon>Acariformes</taxon>
        <taxon>Sarcoptiformes</taxon>
        <taxon>Oribatida</taxon>
        <taxon>Brachypylina</taxon>
        <taxon>Oppioidea</taxon>
        <taxon>Oppiidae</taxon>
        <taxon>Medioppia</taxon>
    </lineage>
</organism>
<protein>
    <recommendedName>
        <fullName evidence="5">Carboxylic ester hydrolase</fullName>
        <ecNumber evidence="5">3.1.1.-</ecNumber>
    </recommendedName>
</protein>
<reference evidence="7" key="1">
    <citation type="submission" date="2020-11" db="EMBL/GenBank/DDBJ databases">
        <authorList>
            <person name="Tran Van P."/>
        </authorList>
    </citation>
    <scope>NUCLEOTIDE SEQUENCE</scope>
</reference>
<dbReference type="InterPro" id="IPR019826">
    <property type="entry name" value="Carboxylesterase_B_AS"/>
</dbReference>
<evidence type="ECO:0000256" key="4">
    <source>
        <dbReference type="ARBA" id="ARBA00023180"/>
    </source>
</evidence>
<accession>A0A7R9L1Y3</accession>
<comment type="similarity">
    <text evidence="1 5">Belongs to the type-B carboxylesterase/lipase family.</text>
</comment>
<dbReference type="InterPro" id="IPR029058">
    <property type="entry name" value="AB_hydrolase_fold"/>
</dbReference>
<dbReference type="GO" id="GO:0006581">
    <property type="term" value="P:acetylcholine catabolic process"/>
    <property type="evidence" value="ECO:0007669"/>
    <property type="project" value="TreeGrafter"/>
</dbReference>
<evidence type="ECO:0000313" key="7">
    <source>
        <dbReference type="EMBL" id="CAD7632388.1"/>
    </source>
</evidence>
<dbReference type="OrthoDB" id="3200163at2759"/>
<name>A0A7R9L1Y3_9ACAR</name>
<dbReference type="EC" id="3.1.1.-" evidence="5"/>
<feature type="domain" description="Carboxylesterase type B" evidence="6">
    <location>
        <begin position="99"/>
        <end position="590"/>
    </location>
</feature>
<dbReference type="PANTHER" id="PTHR43918:SF4">
    <property type="entry name" value="CARBOXYLIC ESTER HYDROLASE"/>
    <property type="match status" value="1"/>
</dbReference>
<dbReference type="Proteomes" id="UP000759131">
    <property type="component" value="Unassembled WGS sequence"/>
</dbReference>
<evidence type="ECO:0000256" key="2">
    <source>
        <dbReference type="ARBA" id="ARBA00022487"/>
    </source>
</evidence>
<dbReference type="AlphaFoldDB" id="A0A7R9L1Y3"/>
<keyword evidence="2" id="KW-0719">Serine esterase</keyword>
<evidence type="ECO:0000313" key="8">
    <source>
        <dbReference type="Proteomes" id="UP000759131"/>
    </source>
</evidence>
<dbReference type="GO" id="GO:0005615">
    <property type="term" value="C:extracellular space"/>
    <property type="evidence" value="ECO:0007669"/>
    <property type="project" value="TreeGrafter"/>
</dbReference>
<evidence type="ECO:0000259" key="6">
    <source>
        <dbReference type="Pfam" id="PF00135"/>
    </source>
</evidence>
<dbReference type="InterPro" id="IPR050654">
    <property type="entry name" value="AChE-related_enzymes"/>
</dbReference>
<keyword evidence="3 5" id="KW-0378">Hydrolase</keyword>
<dbReference type="GO" id="GO:0005886">
    <property type="term" value="C:plasma membrane"/>
    <property type="evidence" value="ECO:0007669"/>
    <property type="project" value="TreeGrafter"/>
</dbReference>
<dbReference type="PANTHER" id="PTHR43918">
    <property type="entry name" value="ACETYLCHOLINESTERASE"/>
    <property type="match status" value="1"/>
</dbReference>
<keyword evidence="4" id="KW-0325">Glycoprotein</keyword>
<evidence type="ECO:0000256" key="1">
    <source>
        <dbReference type="ARBA" id="ARBA00005964"/>
    </source>
</evidence>
<gene>
    <name evidence="7" type="ORF">OSB1V03_LOCUS12791</name>
</gene>
<dbReference type="Gene3D" id="3.40.50.1820">
    <property type="entry name" value="alpha/beta hydrolase"/>
    <property type="match status" value="1"/>
</dbReference>
<dbReference type="GO" id="GO:0003990">
    <property type="term" value="F:acetylcholinesterase activity"/>
    <property type="evidence" value="ECO:0007669"/>
    <property type="project" value="TreeGrafter"/>
</dbReference>
<dbReference type="EMBL" id="OC865472">
    <property type="protein sequence ID" value="CAD7632388.1"/>
    <property type="molecule type" value="Genomic_DNA"/>
</dbReference>
<keyword evidence="8" id="KW-1185">Reference proteome</keyword>